<dbReference type="SUPFAM" id="SSF53448">
    <property type="entry name" value="Nucleotide-diphospho-sugar transferases"/>
    <property type="match status" value="1"/>
</dbReference>
<keyword evidence="3 5" id="KW-0328">Glycosyltransferase</keyword>
<dbReference type="OrthoDB" id="9806824at2"/>
<name>A0A177HGV9_9ACTN</name>
<protein>
    <submittedName>
        <fullName evidence="5">N-acetylglucosaminyl-diphospho-decaprenol L-rhamnosyltransferase</fullName>
        <ecNumber evidence="5">2.4.1.289</ecNumber>
    </submittedName>
</protein>
<keyword evidence="4 5" id="KW-0808">Transferase</keyword>
<reference evidence="5 6" key="1">
    <citation type="submission" date="2015-12" db="EMBL/GenBank/DDBJ databases">
        <title>Genome sequence of Streptomyces sp. G25.</title>
        <authorList>
            <person name="Poehlein A."/>
            <person name="Roettig A."/>
            <person name="Hiessl S."/>
            <person name="Hauschild P."/>
            <person name="Schauer J."/>
            <person name="Madkour M.H."/>
            <person name="Al-Ansari A.M."/>
            <person name="Almakishah N.H."/>
            <person name="Steinbuechel A."/>
            <person name="Daniel R."/>
        </authorList>
    </citation>
    <scope>NUCLEOTIDE SEQUENCE [LARGE SCALE GENOMIC DNA]</scope>
    <source>
        <strain evidence="6">G25(2015)</strain>
    </source>
</reference>
<comment type="caution">
    <text evidence="5">The sequence shown here is derived from an EMBL/GenBank/DDBJ whole genome shotgun (WGS) entry which is preliminary data.</text>
</comment>
<dbReference type="Proteomes" id="UP000077381">
    <property type="component" value="Unassembled WGS sequence"/>
</dbReference>
<dbReference type="GO" id="GO:0102096">
    <property type="term" value="F:decaprenyl-N-acetyl-alpha-D-glucosaminyl-pyrophosphate:dTDP-alpha-L-rhamnose rhamnosyltransferase activity"/>
    <property type="evidence" value="ECO:0007669"/>
    <property type="project" value="UniProtKB-EC"/>
</dbReference>
<dbReference type="PATRIC" id="fig|1716141.3.peg.7474"/>
<dbReference type="RefSeq" id="WP_067285001.1">
    <property type="nucleotide sequence ID" value="NZ_LOHS01000194.1"/>
</dbReference>
<dbReference type="PANTHER" id="PTHR43179">
    <property type="entry name" value="RHAMNOSYLTRANSFERASE WBBL"/>
    <property type="match status" value="1"/>
</dbReference>
<organism evidence="5 6">
    <name type="scientific">Streptomyces jeddahensis</name>
    <dbReference type="NCBI Taxonomy" id="1716141"/>
    <lineage>
        <taxon>Bacteria</taxon>
        <taxon>Bacillati</taxon>
        <taxon>Actinomycetota</taxon>
        <taxon>Actinomycetes</taxon>
        <taxon>Kitasatosporales</taxon>
        <taxon>Streptomycetaceae</taxon>
        <taxon>Streptomyces</taxon>
    </lineage>
</organism>
<dbReference type="Gene3D" id="3.90.550.10">
    <property type="entry name" value="Spore Coat Polysaccharide Biosynthesis Protein SpsA, Chain A"/>
    <property type="match status" value="1"/>
</dbReference>
<gene>
    <name evidence="5" type="primary">wbbL_3</name>
    <name evidence="5" type="ORF">STSP_70630</name>
</gene>
<dbReference type="InterPro" id="IPR029044">
    <property type="entry name" value="Nucleotide-diphossugar_trans"/>
</dbReference>
<comment type="pathway">
    <text evidence="1">Cell wall biogenesis; cell wall polysaccharide biosynthesis.</text>
</comment>
<evidence type="ECO:0000256" key="4">
    <source>
        <dbReference type="ARBA" id="ARBA00022679"/>
    </source>
</evidence>
<comment type="similarity">
    <text evidence="2">Belongs to the glycosyltransferase 2 family.</text>
</comment>
<accession>A0A177HGV9</accession>
<dbReference type="EC" id="2.4.1.289" evidence="5"/>
<dbReference type="AlphaFoldDB" id="A0A177HGV9"/>
<evidence type="ECO:0000256" key="3">
    <source>
        <dbReference type="ARBA" id="ARBA00022676"/>
    </source>
</evidence>
<dbReference type="EMBL" id="LOHS01000194">
    <property type="protein sequence ID" value="OAH09607.1"/>
    <property type="molecule type" value="Genomic_DNA"/>
</dbReference>
<dbReference type="Pfam" id="PF13641">
    <property type="entry name" value="Glyco_tranf_2_3"/>
    <property type="match status" value="1"/>
</dbReference>
<evidence type="ECO:0000313" key="5">
    <source>
        <dbReference type="EMBL" id="OAH09607.1"/>
    </source>
</evidence>
<dbReference type="STRING" id="1716141.STSP_70630"/>
<keyword evidence="6" id="KW-1185">Reference proteome</keyword>
<evidence type="ECO:0000256" key="1">
    <source>
        <dbReference type="ARBA" id="ARBA00004776"/>
    </source>
</evidence>
<dbReference type="PANTHER" id="PTHR43179:SF12">
    <property type="entry name" value="GALACTOFURANOSYLTRANSFERASE GLFT2"/>
    <property type="match status" value="1"/>
</dbReference>
<proteinExistence type="inferred from homology"/>
<sequence>MEAARIAVLMTSHNRREKTLTALAALRRQRGLPPGTALSVHLVDAGSSDGTARAVAERFPDVDVTTVGTDVFWGEGMRLAGHSSDRPDLPPCTHRLWLNDDVTLDDDAVAELLATADRLPAPAVVVGAVRASDGSRTTYSGRRRTRPRWHPRSHDFALVEPTGRPEPCDTFNGNVVLVPRAAYDRLGDIDRRFRHSMGDYDYGLRARRAGIPVHVTPRHVGVCDTNPPGTGSREPGIGVREALRRVTSRRELPLAAWWSYCNRHLWPWAPVWMVSPYLLTAARALTGGHDRAER</sequence>
<evidence type="ECO:0000256" key="2">
    <source>
        <dbReference type="ARBA" id="ARBA00006739"/>
    </source>
</evidence>
<evidence type="ECO:0000313" key="6">
    <source>
        <dbReference type="Proteomes" id="UP000077381"/>
    </source>
</evidence>